<dbReference type="Pfam" id="PF12728">
    <property type="entry name" value="HTH_17"/>
    <property type="match status" value="1"/>
</dbReference>
<dbReference type="InterPro" id="IPR009061">
    <property type="entry name" value="DNA-bd_dom_put_sf"/>
</dbReference>
<evidence type="ECO:0000313" key="2">
    <source>
        <dbReference type="EMBL" id="MPM11291.1"/>
    </source>
</evidence>
<comment type="caution">
    <text evidence="2">The sequence shown here is derived from an EMBL/GenBank/DDBJ whole genome shotgun (WGS) entry which is preliminary data.</text>
</comment>
<proteinExistence type="predicted"/>
<evidence type="ECO:0000259" key="1">
    <source>
        <dbReference type="Pfam" id="PF12728"/>
    </source>
</evidence>
<dbReference type="SUPFAM" id="SSF46955">
    <property type="entry name" value="Putative DNA-binding domain"/>
    <property type="match status" value="1"/>
</dbReference>
<name>A0A644X652_9ZZZZ</name>
<protein>
    <recommendedName>
        <fullName evidence="1">Helix-turn-helix domain-containing protein</fullName>
    </recommendedName>
</protein>
<dbReference type="InterPro" id="IPR010093">
    <property type="entry name" value="SinI_DNA-bd"/>
</dbReference>
<accession>A0A644X652</accession>
<feature type="domain" description="Helix-turn-helix" evidence="1">
    <location>
        <begin position="5"/>
        <end position="52"/>
    </location>
</feature>
<organism evidence="2">
    <name type="scientific">bioreactor metagenome</name>
    <dbReference type="NCBI Taxonomy" id="1076179"/>
    <lineage>
        <taxon>unclassified sequences</taxon>
        <taxon>metagenomes</taxon>
        <taxon>ecological metagenomes</taxon>
    </lineage>
</organism>
<dbReference type="GO" id="GO:0003677">
    <property type="term" value="F:DNA binding"/>
    <property type="evidence" value="ECO:0007669"/>
    <property type="project" value="InterPro"/>
</dbReference>
<sequence>MEEKFFTVEEIGEMLKMHPKTIQRYIREGKLRAVKYGKAWRVSGHDLSLFTESALYTELLNAKEQLDSGKPRAVASAVVDVAVSGREEAIRILNALTAGLNAKPPEYGNSSMQGQYIEQEKTVRVTLWGDPGVVAIILSSVAELTAREE</sequence>
<reference evidence="2" key="1">
    <citation type="submission" date="2019-08" db="EMBL/GenBank/DDBJ databases">
        <authorList>
            <person name="Kucharzyk K."/>
            <person name="Murdoch R.W."/>
            <person name="Higgins S."/>
            <person name="Loffler F."/>
        </authorList>
    </citation>
    <scope>NUCLEOTIDE SEQUENCE</scope>
</reference>
<dbReference type="AlphaFoldDB" id="A0A644X652"/>
<dbReference type="NCBIfam" id="TIGR01764">
    <property type="entry name" value="excise"/>
    <property type="match status" value="1"/>
</dbReference>
<gene>
    <name evidence="2" type="ORF">SDC9_57633</name>
</gene>
<dbReference type="EMBL" id="VSSQ01001811">
    <property type="protein sequence ID" value="MPM11291.1"/>
    <property type="molecule type" value="Genomic_DNA"/>
</dbReference>
<dbReference type="InterPro" id="IPR041657">
    <property type="entry name" value="HTH_17"/>
</dbReference>